<dbReference type="AlphaFoldDB" id="A0A6M3HZ45"/>
<evidence type="ECO:0000313" key="2">
    <source>
        <dbReference type="Proteomes" id="UP000503320"/>
    </source>
</evidence>
<protein>
    <submittedName>
        <fullName evidence="1">DUF3573 domain-containing protein</fullName>
    </submittedName>
</protein>
<evidence type="ECO:0000313" key="1">
    <source>
        <dbReference type="EMBL" id="QIV94956.1"/>
    </source>
</evidence>
<gene>
    <name evidence="1" type="ORF">E3E15_06195</name>
</gene>
<reference evidence="1 2" key="1">
    <citation type="submission" date="2019-03" db="EMBL/GenBank/DDBJ databases">
        <title>Complete Genome Sequence of Allofrancisella frigidaquae Strain SYSU 10HL1970 Isolated from Water-Cooling Systems in China.</title>
        <authorList>
            <person name="Ohrman C."/>
            <person name="Uneklint I."/>
            <person name="Sjodin A."/>
        </authorList>
    </citation>
    <scope>NUCLEOTIDE SEQUENCE [LARGE SCALE GENOMIC DNA]</scope>
    <source>
        <strain evidence="1 2">SYSU 10HL1970</strain>
    </source>
</reference>
<dbReference type="Pfam" id="PF12097">
    <property type="entry name" value="DUF3573"/>
    <property type="match status" value="1"/>
</dbReference>
<keyword evidence="2" id="KW-1185">Reference proteome</keyword>
<dbReference type="InterPro" id="IPR021956">
    <property type="entry name" value="DUF3573"/>
</dbReference>
<proteinExistence type="predicted"/>
<organism evidence="1 2">
    <name type="scientific">Allofrancisella frigidaquae</name>
    <dbReference type="NCBI Taxonomy" id="1085644"/>
    <lineage>
        <taxon>Bacteria</taxon>
        <taxon>Pseudomonadati</taxon>
        <taxon>Pseudomonadota</taxon>
        <taxon>Gammaproteobacteria</taxon>
        <taxon>Thiotrichales</taxon>
        <taxon>Francisellaceae</taxon>
        <taxon>Allofrancisella</taxon>
    </lineage>
</organism>
<dbReference type="EMBL" id="CP038017">
    <property type="protein sequence ID" value="QIV94956.1"/>
    <property type="molecule type" value="Genomic_DNA"/>
</dbReference>
<dbReference type="RefSeq" id="WP_172107004.1">
    <property type="nucleotide sequence ID" value="NZ_CP038017.1"/>
</dbReference>
<accession>A0A6M3HZ45</accession>
<dbReference type="Proteomes" id="UP000503320">
    <property type="component" value="Chromosome"/>
</dbReference>
<dbReference type="KEGG" id="afri:E3E15_06195"/>
<name>A0A6M3HZ45_9GAMM</name>
<sequence>MLSIFSASVANSKDTTSGLKNIQQQEISKLVYQIQLLELEIGNLNAKQQSPVSLDLQREIINSTFNDDLFEDKSKELQEKILQERINKTNKKVSDVNVGGEVKITTQGQVSYVGSFSSNNSIPIGQLPSNLFASSILNQRGLYDDYAIFFGGFIETDLQGWRGSAITQRNGSVLEGAGEGVYLTAATLYFLANVGHYVTANLDFTASQNNSYNIQDAFFMIGNLDTSPFFLSVGKYRVSLGSFGGGGPWTTGLTANMFRPLRVANAAINYKGDTSNANFTVSNAGDHPTFSLAYFDAVGLFDMVQLGFNTGYMHDIRGANNRFSFVNKRVGEFNIDFALNLTNMFPGSFNLGAGWATTTNKSIQFNGINDSYAGAFTVQAAYTFTIFGSGQNINISYGRSYNADNIPMPLSFSASRVMGASGIKDQVLISTQRSFFDNNVLFGPEYSYQSLYNGQHMNTVTLDISVYI</sequence>